<gene>
    <name evidence="12" type="primary">TIM9</name>
    <name evidence="12" type="ORF">H4R34_001167</name>
</gene>
<comment type="subcellular location">
    <subcellularLocation>
        <location evidence="10">Mitochondrion inner membrane</location>
        <topology evidence="10">Peripheral membrane protein</topology>
        <orientation evidence="10">Intermembrane side</orientation>
    </subcellularLocation>
</comment>
<keyword evidence="9 10" id="KW-1015">Disulfide bond</keyword>
<dbReference type="InterPro" id="IPR050673">
    <property type="entry name" value="Mito_inner_translocase_sub"/>
</dbReference>
<comment type="similarity">
    <text evidence="1 10">Belongs to the small Tim family.</text>
</comment>
<evidence type="ECO:0000313" key="13">
    <source>
        <dbReference type="Proteomes" id="UP001151582"/>
    </source>
</evidence>
<protein>
    <recommendedName>
        <fullName evidence="10">Mitochondrial import inner membrane translocase subunit</fullName>
    </recommendedName>
</protein>
<accession>A0A9W8BBX8</accession>
<evidence type="ECO:0000256" key="10">
    <source>
        <dbReference type="RuleBase" id="RU367043"/>
    </source>
</evidence>
<dbReference type="Proteomes" id="UP001151582">
    <property type="component" value="Unassembled WGS sequence"/>
</dbReference>
<keyword evidence="3" id="KW-0479">Metal-binding</keyword>
<keyword evidence="5" id="KW-0862">Zinc</keyword>
<keyword evidence="8 10" id="KW-0496">Mitochondrion</keyword>
<dbReference type="PANTHER" id="PTHR13172">
    <property type="entry name" value="MITOCHONDRIAL IMPORT INNER MEMBRANE TRANSLOCASE SUBUNIT TIM9B"/>
    <property type="match status" value="1"/>
</dbReference>
<evidence type="ECO:0000256" key="8">
    <source>
        <dbReference type="ARBA" id="ARBA00023128"/>
    </source>
</evidence>
<dbReference type="Pfam" id="PF02953">
    <property type="entry name" value="zf-Tim10_DDP"/>
    <property type="match status" value="1"/>
</dbReference>
<evidence type="ECO:0000256" key="6">
    <source>
        <dbReference type="ARBA" id="ARBA00022927"/>
    </source>
</evidence>
<evidence type="ECO:0000256" key="3">
    <source>
        <dbReference type="ARBA" id="ARBA00022723"/>
    </source>
</evidence>
<evidence type="ECO:0000256" key="5">
    <source>
        <dbReference type="ARBA" id="ARBA00022833"/>
    </source>
</evidence>
<keyword evidence="7 10" id="KW-0811">Translocation</keyword>
<dbReference type="Gene3D" id="1.10.287.810">
    <property type="entry name" value="Mitochondrial import inner membrane translocase subunit tim13 like domains"/>
    <property type="match status" value="1"/>
</dbReference>
<dbReference type="GO" id="GO:0015031">
    <property type="term" value="P:protein transport"/>
    <property type="evidence" value="ECO:0007669"/>
    <property type="project" value="UniProtKB-KW"/>
</dbReference>
<evidence type="ECO:0000256" key="4">
    <source>
        <dbReference type="ARBA" id="ARBA00022792"/>
    </source>
</evidence>
<feature type="domain" description="Tim10-like" evidence="11">
    <location>
        <begin position="15"/>
        <end position="78"/>
    </location>
</feature>
<keyword evidence="13" id="KW-1185">Reference proteome</keyword>
<evidence type="ECO:0000256" key="2">
    <source>
        <dbReference type="ARBA" id="ARBA00022448"/>
    </source>
</evidence>
<comment type="subunit">
    <text evidence="10">Heterohexamer.</text>
</comment>
<dbReference type="InterPro" id="IPR004217">
    <property type="entry name" value="Tim10-like"/>
</dbReference>
<sequence>MDFSQLNDADRQRMQQMLERNQMRDFMRMYSSLVQRCFDSCVDDFTSKALSTKEDGCLMRCTEKFMKHSERVGQRFAELNTALMEEQSAQGQK</sequence>
<comment type="domain">
    <text evidence="10">The twin CX3C motif contains 4 conserved Cys residues that form 2 disulfide bonds in the mitochondrial intermembrane space.</text>
</comment>
<dbReference type="InterPro" id="IPR035427">
    <property type="entry name" value="Tim10-like_dom_sf"/>
</dbReference>
<evidence type="ECO:0000313" key="12">
    <source>
        <dbReference type="EMBL" id="KAJ1983619.1"/>
    </source>
</evidence>
<dbReference type="GO" id="GO:0005743">
    <property type="term" value="C:mitochondrial inner membrane"/>
    <property type="evidence" value="ECO:0007669"/>
    <property type="project" value="UniProtKB-SubCell"/>
</dbReference>
<keyword evidence="4 10" id="KW-0472">Membrane</keyword>
<evidence type="ECO:0000256" key="1">
    <source>
        <dbReference type="ARBA" id="ARBA00006720"/>
    </source>
</evidence>
<reference evidence="12" key="1">
    <citation type="submission" date="2022-07" db="EMBL/GenBank/DDBJ databases">
        <title>Phylogenomic reconstructions and comparative analyses of Kickxellomycotina fungi.</title>
        <authorList>
            <person name="Reynolds N.K."/>
            <person name="Stajich J.E."/>
            <person name="Barry K."/>
            <person name="Grigoriev I.V."/>
            <person name="Crous P."/>
            <person name="Smith M.E."/>
        </authorList>
    </citation>
    <scope>NUCLEOTIDE SEQUENCE</scope>
    <source>
        <strain evidence="12">RSA 567</strain>
    </source>
</reference>
<evidence type="ECO:0000259" key="11">
    <source>
        <dbReference type="Pfam" id="PF02953"/>
    </source>
</evidence>
<evidence type="ECO:0000256" key="7">
    <source>
        <dbReference type="ARBA" id="ARBA00023010"/>
    </source>
</evidence>
<dbReference type="OrthoDB" id="1551503at2759"/>
<keyword evidence="4 10" id="KW-0999">Mitochondrion inner membrane</keyword>
<keyword evidence="2 10" id="KW-0813">Transport</keyword>
<name>A0A9W8BBX8_9FUNG</name>
<dbReference type="GO" id="GO:0046872">
    <property type="term" value="F:metal ion binding"/>
    <property type="evidence" value="ECO:0007669"/>
    <property type="project" value="UniProtKB-KW"/>
</dbReference>
<comment type="caution">
    <text evidence="12">The sequence shown here is derived from an EMBL/GenBank/DDBJ whole genome shotgun (WGS) entry which is preliminary data.</text>
</comment>
<dbReference type="AlphaFoldDB" id="A0A9W8BBX8"/>
<comment type="function">
    <text evidence="10">Mitochondrial intermembrane chaperone that participates in the import and insertion of some multi-pass transmembrane proteins into the mitochondrial inner membrane. Also required for the transfer of beta-barrel precursors from the TOM complex to the sorting and assembly machinery (SAM complex) of the outer membrane. Acts as a chaperone-like protein that protects the hydrophobic precursors from aggregation and guide them through the mitochondrial intermembrane space.</text>
</comment>
<organism evidence="12 13">
    <name type="scientific">Dimargaris verticillata</name>
    <dbReference type="NCBI Taxonomy" id="2761393"/>
    <lineage>
        <taxon>Eukaryota</taxon>
        <taxon>Fungi</taxon>
        <taxon>Fungi incertae sedis</taxon>
        <taxon>Zoopagomycota</taxon>
        <taxon>Kickxellomycotina</taxon>
        <taxon>Dimargaritomycetes</taxon>
        <taxon>Dimargaritales</taxon>
        <taxon>Dimargaritaceae</taxon>
        <taxon>Dimargaris</taxon>
    </lineage>
</organism>
<dbReference type="SUPFAM" id="SSF144122">
    <property type="entry name" value="Tim10-like"/>
    <property type="match status" value="1"/>
</dbReference>
<keyword evidence="10" id="KW-0143">Chaperone</keyword>
<proteinExistence type="inferred from homology"/>
<keyword evidence="6 10" id="KW-0653">Protein transport</keyword>
<dbReference type="EMBL" id="JANBQB010000047">
    <property type="protein sequence ID" value="KAJ1983619.1"/>
    <property type="molecule type" value="Genomic_DNA"/>
</dbReference>
<evidence type="ECO:0000256" key="9">
    <source>
        <dbReference type="ARBA" id="ARBA00023157"/>
    </source>
</evidence>